<dbReference type="EMBL" id="JAVFWL010000006">
    <property type="protein sequence ID" value="KAK6764132.1"/>
    <property type="molecule type" value="Genomic_DNA"/>
</dbReference>
<protein>
    <submittedName>
        <fullName evidence="1">Uncharacterized protein</fullName>
    </submittedName>
</protein>
<comment type="caution">
    <text evidence="1">The sequence shown here is derived from an EMBL/GenBank/DDBJ whole genome shotgun (WGS) entry which is preliminary data.</text>
</comment>
<proteinExistence type="predicted"/>
<gene>
    <name evidence="1" type="primary">Necator_chrX.g24618</name>
    <name evidence="1" type="ORF">RB195_024453</name>
</gene>
<evidence type="ECO:0000313" key="1">
    <source>
        <dbReference type="EMBL" id="KAK6764132.1"/>
    </source>
</evidence>
<dbReference type="Proteomes" id="UP001303046">
    <property type="component" value="Unassembled WGS sequence"/>
</dbReference>
<evidence type="ECO:0000313" key="2">
    <source>
        <dbReference type="Proteomes" id="UP001303046"/>
    </source>
</evidence>
<accession>A0ABR1EN88</accession>
<sequence length="110" mass="13131">MSEDLCKFYPTKETSDKGSRLTDLCIRKSRAVWDIAFDYDHRPVLLCFMVRFQKRSREVQDQPRLDMADLKADECRKKFRKRVSISTGLRTEKEVDDVKHGKHDKYWITS</sequence>
<reference evidence="1 2" key="1">
    <citation type="submission" date="2023-08" db="EMBL/GenBank/DDBJ databases">
        <title>A Necator americanus chromosomal reference genome.</title>
        <authorList>
            <person name="Ilik V."/>
            <person name="Petrzelkova K.J."/>
            <person name="Pardy F."/>
            <person name="Fuh T."/>
            <person name="Niatou-Singa F.S."/>
            <person name="Gouil Q."/>
            <person name="Baker L."/>
            <person name="Ritchie M.E."/>
            <person name="Jex A.R."/>
            <person name="Gazzola D."/>
            <person name="Li H."/>
            <person name="Toshio Fujiwara R."/>
            <person name="Zhan B."/>
            <person name="Aroian R.V."/>
            <person name="Pafco B."/>
            <person name="Schwarz E.M."/>
        </authorList>
    </citation>
    <scope>NUCLEOTIDE SEQUENCE [LARGE SCALE GENOMIC DNA]</scope>
    <source>
        <strain evidence="1 2">Aroian</strain>
        <tissue evidence="1">Whole animal</tissue>
    </source>
</reference>
<name>A0ABR1EN88_NECAM</name>
<organism evidence="1 2">
    <name type="scientific">Necator americanus</name>
    <name type="common">Human hookworm</name>
    <dbReference type="NCBI Taxonomy" id="51031"/>
    <lineage>
        <taxon>Eukaryota</taxon>
        <taxon>Metazoa</taxon>
        <taxon>Ecdysozoa</taxon>
        <taxon>Nematoda</taxon>
        <taxon>Chromadorea</taxon>
        <taxon>Rhabditida</taxon>
        <taxon>Rhabditina</taxon>
        <taxon>Rhabditomorpha</taxon>
        <taxon>Strongyloidea</taxon>
        <taxon>Ancylostomatidae</taxon>
        <taxon>Bunostominae</taxon>
        <taxon>Necator</taxon>
    </lineage>
</organism>
<keyword evidence="2" id="KW-1185">Reference proteome</keyword>